<accession>A0A263D9X8</accession>
<keyword evidence="3" id="KW-1185">Reference proteome</keyword>
<organism evidence="2 3">
    <name type="scientific">Amycolatopsis antarctica</name>
    <dbReference type="NCBI Taxonomy" id="1854586"/>
    <lineage>
        <taxon>Bacteria</taxon>
        <taxon>Bacillati</taxon>
        <taxon>Actinomycetota</taxon>
        <taxon>Actinomycetes</taxon>
        <taxon>Pseudonocardiales</taxon>
        <taxon>Pseudonocardiaceae</taxon>
        <taxon>Amycolatopsis</taxon>
    </lineage>
</organism>
<proteinExistence type="predicted"/>
<evidence type="ECO:0000256" key="1">
    <source>
        <dbReference type="SAM" id="SignalP"/>
    </source>
</evidence>
<evidence type="ECO:0000313" key="2">
    <source>
        <dbReference type="EMBL" id="OZM75283.1"/>
    </source>
</evidence>
<dbReference type="RefSeq" id="WP_094860727.1">
    <property type="nucleotide sequence ID" value="NZ_NKYE01000001.1"/>
</dbReference>
<dbReference type="OrthoDB" id="5123238at2"/>
<evidence type="ECO:0008006" key="4">
    <source>
        <dbReference type="Google" id="ProtNLM"/>
    </source>
</evidence>
<gene>
    <name evidence="2" type="ORF">CFN78_01700</name>
</gene>
<feature type="chain" id="PRO_5013397294" description="Secreted protein" evidence="1">
    <location>
        <begin position="30"/>
        <end position="185"/>
    </location>
</feature>
<dbReference type="InParanoid" id="A0A263D9X8"/>
<comment type="caution">
    <text evidence="2">The sequence shown here is derived from an EMBL/GenBank/DDBJ whole genome shotgun (WGS) entry which is preliminary data.</text>
</comment>
<keyword evidence="1" id="KW-0732">Signal</keyword>
<dbReference type="Proteomes" id="UP000242444">
    <property type="component" value="Unassembled WGS sequence"/>
</dbReference>
<protein>
    <recommendedName>
        <fullName evidence="4">Secreted protein</fullName>
    </recommendedName>
</protein>
<feature type="signal peptide" evidence="1">
    <location>
        <begin position="1"/>
        <end position="29"/>
    </location>
</feature>
<reference evidence="2 3" key="1">
    <citation type="submission" date="2017-07" db="EMBL/GenBank/DDBJ databases">
        <title>Amycolatopsis antarcticus sp. nov., isolated from the surface of an Antarcticus brown macroalga.</title>
        <authorList>
            <person name="Wang J."/>
            <person name="Leiva S."/>
            <person name="Huang J."/>
            <person name="Huang Y."/>
        </authorList>
    </citation>
    <scope>NUCLEOTIDE SEQUENCE [LARGE SCALE GENOMIC DNA]</scope>
    <source>
        <strain evidence="2 3">AU-G6</strain>
    </source>
</reference>
<name>A0A263D9X8_9PSEU</name>
<dbReference type="Gene3D" id="2.60.20.10">
    <property type="entry name" value="Crystallins"/>
    <property type="match status" value="1"/>
</dbReference>
<sequence>MTKKRFVTALGAAALTLAGAMATAAPASAEPAGEHCALNAVTGEETCFASFTEAVRHASQGRVQSAPADLRSALSSPELKNTLAADAQRAGEVIQGTVFDNRDYGGDSLTIWGEAPCKKDGVVNYQIDLDDGWKNKISSVQPWANCWLWLYPEANLGGDRDGPFDENTAWVGEMLDDRTQSIGFS</sequence>
<dbReference type="EMBL" id="NKYE01000001">
    <property type="protein sequence ID" value="OZM75283.1"/>
    <property type="molecule type" value="Genomic_DNA"/>
</dbReference>
<dbReference type="AlphaFoldDB" id="A0A263D9X8"/>
<evidence type="ECO:0000313" key="3">
    <source>
        <dbReference type="Proteomes" id="UP000242444"/>
    </source>
</evidence>